<accession>A0ABP3U6R0</accession>
<proteinExistence type="predicted"/>
<name>A0ABP3U6R0_9GAMM</name>
<evidence type="ECO:0000313" key="3">
    <source>
        <dbReference type="Proteomes" id="UP001501523"/>
    </source>
</evidence>
<reference evidence="3" key="1">
    <citation type="journal article" date="2019" name="Int. J. Syst. Evol. Microbiol.">
        <title>The Global Catalogue of Microorganisms (GCM) 10K type strain sequencing project: providing services to taxonomists for standard genome sequencing and annotation.</title>
        <authorList>
            <consortium name="The Broad Institute Genomics Platform"/>
            <consortium name="The Broad Institute Genome Sequencing Center for Infectious Disease"/>
            <person name="Wu L."/>
            <person name="Ma J."/>
        </authorList>
    </citation>
    <scope>NUCLEOTIDE SEQUENCE [LARGE SCALE GENOMIC DNA]</scope>
    <source>
        <strain evidence="3">JCM 15421</strain>
    </source>
</reference>
<comment type="caution">
    <text evidence="2">The sequence shown here is derived from an EMBL/GenBank/DDBJ whole genome shotgun (WGS) entry which is preliminary data.</text>
</comment>
<evidence type="ECO:0000256" key="1">
    <source>
        <dbReference type="SAM" id="MobiDB-lite"/>
    </source>
</evidence>
<evidence type="ECO:0008006" key="4">
    <source>
        <dbReference type="Google" id="ProtNLM"/>
    </source>
</evidence>
<gene>
    <name evidence="2" type="ORF">GCM10009105_38510</name>
</gene>
<dbReference type="Proteomes" id="UP001501523">
    <property type="component" value="Unassembled WGS sequence"/>
</dbReference>
<dbReference type="InterPro" id="IPR006881">
    <property type="entry name" value="RepA_C"/>
</dbReference>
<dbReference type="EMBL" id="BAAAEU010000047">
    <property type="protein sequence ID" value="GAA0725554.1"/>
    <property type="molecule type" value="Genomic_DNA"/>
</dbReference>
<keyword evidence="3" id="KW-1185">Reference proteome</keyword>
<dbReference type="Pfam" id="PF04796">
    <property type="entry name" value="RepA_C"/>
    <property type="match status" value="1"/>
</dbReference>
<protein>
    <recommendedName>
        <fullName evidence="4">Replication protein</fullName>
    </recommendedName>
</protein>
<sequence length="414" mass="45228">MLAVKAAGMLTTNGGADQMAKKIDGAKGQSRGNEAAQPLAFPPILSRDMADFLTPGVMVEVTREEAELLGVIEETALSEKDAWESQDVPDWALPGGGDAQRTEGAPAKPKAPRKKREPSALTARTGALLERSIEIAGAGPEGDDIGFMHSILCQIGLPRSAVKGREFERRSGGAALVVTAGRLWNGRELVQQPVPYGPIPRLALSYMTTYAVRHQTQEIPFGDSVNDALRMLGIEKGGQSYRMFRKQVSALAACSLTLGFNAGGRAYTYDGKPVRQFEAWLADAEGQRTLWPSFVTLGTDFYETLRKNPIPHDVRALWALRGSALAMDAYLWLAARLWRIQGKPMLLHWHQVKAQFGQEYRGKNGAADFKKTFKQALRQVLVVYPKAKVDVIDGGLLLHRSPPAVGFRSPPALR</sequence>
<evidence type="ECO:0000313" key="2">
    <source>
        <dbReference type="EMBL" id="GAA0725554.1"/>
    </source>
</evidence>
<feature type="region of interest" description="Disordered" evidence="1">
    <location>
        <begin position="79"/>
        <end position="122"/>
    </location>
</feature>
<organism evidence="2 3">
    <name type="scientific">Dokdonella soli</name>
    <dbReference type="NCBI Taxonomy" id="529810"/>
    <lineage>
        <taxon>Bacteria</taxon>
        <taxon>Pseudomonadati</taxon>
        <taxon>Pseudomonadota</taxon>
        <taxon>Gammaproteobacteria</taxon>
        <taxon>Lysobacterales</taxon>
        <taxon>Rhodanobacteraceae</taxon>
        <taxon>Dokdonella</taxon>
    </lineage>
</organism>